<feature type="domain" description="Phage terminase large subunit GpA ATPase" evidence="1">
    <location>
        <begin position="51"/>
        <end position="234"/>
    </location>
</feature>
<protein>
    <recommendedName>
        <fullName evidence="1">Phage terminase large subunit GpA ATPase domain-containing protein</fullName>
    </recommendedName>
</protein>
<dbReference type="AlphaFoldDB" id="A0A0F8VNF6"/>
<feature type="non-terminal residue" evidence="2">
    <location>
        <position position="296"/>
    </location>
</feature>
<dbReference type="GO" id="GO:0016887">
    <property type="term" value="F:ATP hydrolysis activity"/>
    <property type="evidence" value="ECO:0007669"/>
    <property type="project" value="InterPro"/>
</dbReference>
<gene>
    <name evidence="2" type="ORF">LCGC14_3164810</name>
</gene>
<evidence type="ECO:0000313" key="2">
    <source>
        <dbReference type="EMBL" id="KKK45863.1"/>
    </source>
</evidence>
<dbReference type="InterPro" id="IPR046453">
    <property type="entry name" value="GpA_ATPase"/>
</dbReference>
<evidence type="ECO:0000259" key="1">
    <source>
        <dbReference type="Pfam" id="PF05876"/>
    </source>
</evidence>
<sequence length="296" mass="34496">MSIDLRKAEAFNCVAWILNNGIINEQGFPIEFKSHSFLIDPYTDDNPQQVARKCSQIGWSTLAILRSFHLAKFAGANIIHTFPSRNMSKEFVQPKVDPLIQKNPVIRKIVGVDSMTLKGVGDRFIYYRGSYEQTEAISISAHVLINDEYDRSNLKVLETYRSRLDDARRENPELGWEFQFSNPTFPGKGVDDYWLRSDQKHWFIKCRKCSHDWYMKFPDNFDFDNEIRICSKCHNPLTRDDLTGGRWVKKYKDREISGYWISQAFVPWISAGKIIEESQGDKEIFHNFTLGLPYVS</sequence>
<reference evidence="2" key="1">
    <citation type="journal article" date="2015" name="Nature">
        <title>Complex archaea that bridge the gap between prokaryotes and eukaryotes.</title>
        <authorList>
            <person name="Spang A."/>
            <person name="Saw J.H."/>
            <person name="Jorgensen S.L."/>
            <person name="Zaremba-Niedzwiedzka K."/>
            <person name="Martijn J."/>
            <person name="Lind A.E."/>
            <person name="van Eijk R."/>
            <person name="Schleper C."/>
            <person name="Guy L."/>
            <person name="Ettema T.J."/>
        </authorList>
    </citation>
    <scope>NUCLEOTIDE SEQUENCE</scope>
</reference>
<comment type="caution">
    <text evidence="2">The sequence shown here is derived from an EMBL/GenBank/DDBJ whole genome shotgun (WGS) entry which is preliminary data.</text>
</comment>
<accession>A0A0F8VNF6</accession>
<name>A0A0F8VNF6_9ZZZZ</name>
<dbReference type="Pfam" id="PF05876">
    <property type="entry name" value="GpA_ATPase"/>
    <property type="match status" value="1"/>
</dbReference>
<dbReference type="EMBL" id="LAZR01070055">
    <property type="protein sequence ID" value="KKK45863.1"/>
    <property type="molecule type" value="Genomic_DNA"/>
</dbReference>
<organism evidence="2">
    <name type="scientific">marine sediment metagenome</name>
    <dbReference type="NCBI Taxonomy" id="412755"/>
    <lineage>
        <taxon>unclassified sequences</taxon>
        <taxon>metagenomes</taxon>
        <taxon>ecological metagenomes</taxon>
    </lineage>
</organism>
<proteinExistence type="predicted"/>